<comment type="caution">
    <text evidence="2">The sequence shown here is derived from an EMBL/GenBank/DDBJ whole genome shotgun (WGS) entry which is preliminary data.</text>
</comment>
<dbReference type="EMBL" id="LGRX02008866">
    <property type="protein sequence ID" value="KAK3272636.1"/>
    <property type="molecule type" value="Genomic_DNA"/>
</dbReference>
<feature type="region of interest" description="Disordered" evidence="1">
    <location>
        <begin position="1"/>
        <end position="31"/>
    </location>
</feature>
<proteinExistence type="predicted"/>
<evidence type="ECO:0000313" key="2">
    <source>
        <dbReference type="EMBL" id="KAK3272636.1"/>
    </source>
</evidence>
<accession>A0AAE0G6T7</accession>
<feature type="region of interest" description="Disordered" evidence="1">
    <location>
        <begin position="44"/>
        <end position="74"/>
    </location>
</feature>
<evidence type="ECO:0000313" key="3">
    <source>
        <dbReference type="Proteomes" id="UP001190700"/>
    </source>
</evidence>
<protein>
    <submittedName>
        <fullName evidence="2">Uncharacterized protein</fullName>
    </submittedName>
</protein>
<feature type="non-terminal residue" evidence="2">
    <location>
        <position position="1"/>
    </location>
</feature>
<dbReference type="AlphaFoldDB" id="A0AAE0G6T7"/>
<keyword evidence="3" id="KW-1185">Reference proteome</keyword>
<name>A0AAE0G6T7_9CHLO</name>
<feature type="compositionally biased region" description="Low complexity" evidence="1">
    <location>
        <begin position="1"/>
        <end position="16"/>
    </location>
</feature>
<organism evidence="2 3">
    <name type="scientific">Cymbomonas tetramitiformis</name>
    <dbReference type="NCBI Taxonomy" id="36881"/>
    <lineage>
        <taxon>Eukaryota</taxon>
        <taxon>Viridiplantae</taxon>
        <taxon>Chlorophyta</taxon>
        <taxon>Pyramimonadophyceae</taxon>
        <taxon>Pyramimonadales</taxon>
        <taxon>Pyramimonadaceae</taxon>
        <taxon>Cymbomonas</taxon>
    </lineage>
</organism>
<sequence>QEARRWGPPGWMPPGQRRGGGGPPDGCRRGQEARWCGGLLMEAPGQEADGQEAGVGASGMMPLSARRRGGVGPP</sequence>
<feature type="compositionally biased region" description="Basic residues" evidence="1">
    <location>
        <begin position="65"/>
        <end position="74"/>
    </location>
</feature>
<evidence type="ECO:0000256" key="1">
    <source>
        <dbReference type="SAM" id="MobiDB-lite"/>
    </source>
</evidence>
<dbReference type="Proteomes" id="UP001190700">
    <property type="component" value="Unassembled WGS sequence"/>
</dbReference>
<gene>
    <name evidence="2" type="ORF">CYMTET_19082</name>
</gene>
<reference evidence="2 3" key="1">
    <citation type="journal article" date="2015" name="Genome Biol. Evol.">
        <title>Comparative Genomics of a Bacterivorous Green Alga Reveals Evolutionary Causalities and Consequences of Phago-Mixotrophic Mode of Nutrition.</title>
        <authorList>
            <person name="Burns J.A."/>
            <person name="Paasch A."/>
            <person name="Narechania A."/>
            <person name="Kim E."/>
        </authorList>
    </citation>
    <scope>NUCLEOTIDE SEQUENCE [LARGE SCALE GENOMIC DNA]</scope>
    <source>
        <strain evidence="2 3">PLY_AMNH</strain>
    </source>
</reference>